<keyword evidence="2" id="KW-1185">Reference proteome</keyword>
<reference evidence="1 2" key="1">
    <citation type="journal article" date="2011" name="Science">
        <title>The ecoresponsive genome of Daphnia pulex.</title>
        <authorList>
            <person name="Colbourne J.K."/>
            <person name="Pfrender M.E."/>
            <person name="Gilbert D."/>
            <person name="Thomas W.K."/>
            <person name="Tucker A."/>
            <person name="Oakley T.H."/>
            <person name="Tokishita S."/>
            <person name="Aerts A."/>
            <person name="Arnold G.J."/>
            <person name="Basu M.K."/>
            <person name="Bauer D.J."/>
            <person name="Caceres C.E."/>
            <person name="Carmel L."/>
            <person name="Casola C."/>
            <person name="Choi J.H."/>
            <person name="Detter J.C."/>
            <person name="Dong Q."/>
            <person name="Dusheyko S."/>
            <person name="Eads B.D."/>
            <person name="Frohlich T."/>
            <person name="Geiler-Samerotte K.A."/>
            <person name="Gerlach D."/>
            <person name="Hatcher P."/>
            <person name="Jogdeo S."/>
            <person name="Krijgsveld J."/>
            <person name="Kriventseva E.V."/>
            <person name="Kultz D."/>
            <person name="Laforsch C."/>
            <person name="Lindquist E."/>
            <person name="Lopez J."/>
            <person name="Manak J.R."/>
            <person name="Muller J."/>
            <person name="Pangilinan J."/>
            <person name="Patwardhan R.P."/>
            <person name="Pitluck S."/>
            <person name="Pritham E.J."/>
            <person name="Rechtsteiner A."/>
            <person name="Rho M."/>
            <person name="Rogozin I.B."/>
            <person name="Sakarya O."/>
            <person name="Salamov A."/>
            <person name="Schaack S."/>
            <person name="Shapiro H."/>
            <person name="Shiga Y."/>
            <person name="Skalitzky C."/>
            <person name="Smith Z."/>
            <person name="Souvorov A."/>
            <person name="Sung W."/>
            <person name="Tang Z."/>
            <person name="Tsuchiya D."/>
            <person name="Tu H."/>
            <person name="Vos H."/>
            <person name="Wang M."/>
            <person name="Wolf Y.I."/>
            <person name="Yamagata H."/>
            <person name="Yamada T."/>
            <person name="Ye Y."/>
            <person name="Shaw J.R."/>
            <person name="Andrews J."/>
            <person name="Crease T.J."/>
            <person name="Tang H."/>
            <person name="Lucas S.M."/>
            <person name="Robertson H.M."/>
            <person name="Bork P."/>
            <person name="Koonin E.V."/>
            <person name="Zdobnov E.M."/>
            <person name="Grigoriev I.V."/>
            <person name="Lynch M."/>
            <person name="Boore J.L."/>
        </authorList>
    </citation>
    <scope>NUCLEOTIDE SEQUENCE [LARGE SCALE GENOMIC DNA]</scope>
</reference>
<dbReference type="InterPro" id="IPR035940">
    <property type="entry name" value="CAP_sf"/>
</dbReference>
<accession>E9G0Y5</accession>
<dbReference type="PROSITE" id="PS01010">
    <property type="entry name" value="CRISP_2"/>
    <property type="match status" value="1"/>
</dbReference>
<dbReference type="HOGENOM" id="CLU_3108516_0_0_1"/>
<dbReference type="InParanoid" id="E9G0Y5"/>
<gene>
    <name evidence="1" type="ORF">DAPPUDRAFT_312471</name>
</gene>
<dbReference type="GO" id="GO:0005576">
    <property type="term" value="C:extracellular region"/>
    <property type="evidence" value="ECO:0007669"/>
    <property type="project" value="InterPro"/>
</dbReference>
<dbReference type="KEGG" id="dpx:DAPPUDRAFT_312471"/>
<dbReference type="AlphaFoldDB" id="E9G0Y5"/>
<sequence>MATFGTAYPYKMFYVCNYGPTGNWISLPVYLQGTARIRLPRSQYLKGLSWT</sequence>
<dbReference type="Proteomes" id="UP000000305">
    <property type="component" value="Unassembled WGS sequence"/>
</dbReference>
<evidence type="ECO:0008006" key="3">
    <source>
        <dbReference type="Google" id="ProtNLM"/>
    </source>
</evidence>
<protein>
    <recommendedName>
        <fullName evidence="3">SCP domain-containing protein</fullName>
    </recommendedName>
</protein>
<proteinExistence type="predicted"/>
<evidence type="ECO:0000313" key="1">
    <source>
        <dbReference type="EMBL" id="EFX86986.1"/>
    </source>
</evidence>
<evidence type="ECO:0000313" key="2">
    <source>
        <dbReference type="Proteomes" id="UP000000305"/>
    </source>
</evidence>
<dbReference type="SUPFAM" id="SSF55797">
    <property type="entry name" value="PR-1-like"/>
    <property type="match status" value="1"/>
</dbReference>
<dbReference type="EMBL" id="GL732528">
    <property type="protein sequence ID" value="EFX86986.1"/>
    <property type="molecule type" value="Genomic_DNA"/>
</dbReference>
<organism evidence="1 2">
    <name type="scientific">Daphnia pulex</name>
    <name type="common">Water flea</name>
    <dbReference type="NCBI Taxonomy" id="6669"/>
    <lineage>
        <taxon>Eukaryota</taxon>
        <taxon>Metazoa</taxon>
        <taxon>Ecdysozoa</taxon>
        <taxon>Arthropoda</taxon>
        <taxon>Crustacea</taxon>
        <taxon>Branchiopoda</taxon>
        <taxon>Diplostraca</taxon>
        <taxon>Cladocera</taxon>
        <taxon>Anomopoda</taxon>
        <taxon>Daphniidae</taxon>
        <taxon>Daphnia</taxon>
    </lineage>
</organism>
<dbReference type="InterPro" id="IPR018244">
    <property type="entry name" value="Allrgn_V5/Tpx1_CS"/>
</dbReference>
<name>E9G0Y5_DAPPU</name>
<dbReference type="OrthoDB" id="414826at2759"/>